<dbReference type="Gene3D" id="3.60.20.40">
    <property type="match status" value="1"/>
</dbReference>
<keyword evidence="3" id="KW-1185">Reference proteome</keyword>
<dbReference type="PANTHER" id="PTHR43881">
    <property type="entry name" value="GAMMA-GLUTAMYLTRANSPEPTIDASE (AFU_ORTHOLOGUE AFUA_4G13580)"/>
    <property type="match status" value="1"/>
</dbReference>
<dbReference type="Gene3D" id="1.10.246.130">
    <property type="match status" value="1"/>
</dbReference>
<dbReference type="SUPFAM" id="SSF56235">
    <property type="entry name" value="N-terminal nucleophile aminohydrolases (Ntn hydrolases)"/>
    <property type="match status" value="1"/>
</dbReference>
<protein>
    <submittedName>
        <fullName evidence="2">Gamma-glutamyltransferase family protein</fullName>
    </submittedName>
</protein>
<dbReference type="RefSeq" id="WP_380676544.1">
    <property type="nucleotide sequence ID" value="NZ_CP173186.1"/>
</dbReference>
<evidence type="ECO:0000256" key="1">
    <source>
        <dbReference type="SAM" id="SignalP"/>
    </source>
</evidence>
<reference evidence="2 3" key="1">
    <citation type="submission" date="2024-09" db="EMBL/GenBank/DDBJ databases">
        <authorList>
            <person name="Sun Q."/>
            <person name="Mori K."/>
        </authorList>
    </citation>
    <scope>NUCLEOTIDE SEQUENCE [LARGE SCALE GENOMIC DNA]</scope>
    <source>
        <strain evidence="2 3">CCM 8626</strain>
    </source>
</reference>
<dbReference type="Proteomes" id="UP001589792">
    <property type="component" value="Unassembled WGS sequence"/>
</dbReference>
<sequence length="644" mass="70153">MKKQVCSSKGWGKRVSQFITVLTTLASFQSALAQVPLQDQQPANVGLRPAIMGHTAAVSTGDPLVTAVAMRILLQGGNAFDAGVAALIAGGVLEQDLYSLGGEALVLVYPVSEAKVTSIVGQGWAPHAVDVDWYLSRNKTLQGEGLDPAVVPGSLHAALTVLERWGTMSFEQVSAPAIEYAENGFPMRVSTARAIAAQSKLFDRWPANKAYWYKADGTQYKVGETIKLPATANTLRRMVEAERAAKAEGRAAAIVAARDRFYKGDIAKQMVAFLRQNEAPFDESDFADFYARIEEPTSTTYRGYTVYKQGFGSQGPVLLQTLNILEQFDLKAMGFGSADYLHTMVEALKLAYADRDTYYADPTFVKVPAEGLLSKAYAKERAALIDPKHASKQYIAGNPLKYDSKVKEWPYAVINVTDTTRPGQTAALLSEPIMLASLGRDSAGISKDTTHMAIVDKDGNLFDATPSGGWIPGAVILGDTGIAMSVRGEQFWLDEHHANQVRPHARPRYTLTPTIIFKDGKPFMALGSPGGDNQEQTILQALLSTTERWDDWYPNLNKAFEAPRVQTSHLYGSFWPHAAGFNKLAIEATVPDAVYNELKSRGHEVSRLRTFGMSGCATSVLIDPASANRFAGADPRRDCYSIAY</sequence>
<feature type="chain" id="PRO_5046790750" evidence="1">
    <location>
        <begin position="34"/>
        <end position="644"/>
    </location>
</feature>
<dbReference type="PANTHER" id="PTHR43881:SF1">
    <property type="entry name" value="GAMMA-GLUTAMYLTRANSPEPTIDASE (AFU_ORTHOLOGUE AFUA_4G13580)"/>
    <property type="match status" value="1"/>
</dbReference>
<dbReference type="InterPro" id="IPR043138">
    <property type="entry name" value="GGT_lsub"/>
</dbReference>
<comment type="caution">
    <text evidence="2">The sequence shown here is derived from an EMBL/GenBank/DDBJ whole genome shotgun (WGS) entry which is preliminary data.</text>
</comment>
<keyword evidence="1" id="KW-0732">Signal</keyword>
<gene>
    <name evidence="2" type="ORF">ACFFJ3_14475</name>
</gene>
<evidence type="ECO:0000313" key="3">
    <source>
        <dbReference type="Proteomes" id="UP001589792"/>
    </source>
</evidence>
<proteinExistence type="predicted"/>
<organism evidence="2 3">
    <name type="scientific">Serratia aquatilis</name>
    <dbReference type="NCBI Taxonomy" id="1737515"/>
    <lineage>
        <taxon>Bacteria</taxon>
        <taxon>Pseudomonadati</taxon>
        <taxon>Pseudomonadota</taxon>
        <taxon>Gammaproteobacteria</taxon>
        <taxon>Enterobacterales</taxon>
        <taxon>Yersiniaceae</taxon>
        <taxon>Serratia</taxon>
    </lineage>
</organism>
<dbReference type="InterPro" id="IPR052896">
    <property type="entry name" value="GGT-like_enzyme"/>
</dbReference>
<dbReference type="InterPro" id="IPR043137">
    <property type="entry name" value="GGT_ssub_C"/>
</dbReference>
<dbReference type="InterPro" id="IPR029055">
    <property type="entry name" value="Ntn_hydrolases_N"/>
</dbReference>
<name>A0ABV6EFR7_9GAMM</name>
<dbReference type="EMBL" id="JBHLXG010000013">
    <property type="protein sequence ID" value="MFC0227693.1"/>
    <property type="molecule type" value="Genomic_DNA"/>
</dbReference>
<accession>A0ABV6EFR7</accession>
<evidence type="ECO:0000313" key="2">
    <source>
        <dbReference type="EMBL" id="MFC0227693.1"/>
    </source>
</evidence>
<dbReference type="PRINTS" id="PR01210">
    <property type="entry name" value="GGTRANSPTASE"/>
</dbReference>
<dbReference type="Pfam" id="PF01019">
    <property type="entry name" value="G_glu_transpept"/>
    <property type="match status" value="1"/>
</dbReference>
<feature type="signal peptide" evidence="1">
    <location>
        <begin position="1"/>
        <end position="33"/>
    </location>
</feature>